<accession>G4NB85</accession>
<dbReference type="GeneID" id="12984088"/>
<dbReference type="KEGG" id="mgr:MGG_17414"/>
<dbReference type="InParanoid" id="G4NB85"/>
<dbReference type="RefSeq" id="XP_003718431.1">
    <property type="nucleotide sequence ID" value="XM_003718383.1"/>
</dbReference>
<keyword evidence="2" id="KW-1185">Reference proteome</keyword>
<evidence type="ECO:0000313" key="1">
    <source>
        <dbReference type="EMBL" id="EHA48847.1"/>
    </source>
</evidence>
<dbReference type="AlphaFoldDB" id="G4NB85"/>
<dbReference type="Proteomes" id="UP000009058">
    <property type="component" value="Chromosome 5"/>
</dbReference>
<reference key="2">
    <citation type="submission" date="2011-05" db="EMBL/GenBank/DDBJ databases">
        <title>The Genome Sequence of Magnaporthe oryzae 70-15.</title>
        <authorList>
            <consortium name="The Broad Institute Genome Sequencing Platform"/>
            <person name="Ma L.-J."/>
            <person name="Dead R."/>
            <person name="Young S.K."/>
            <person name="Zeng Q."/>
            <person name="Gargeya S."/>
            <person name="Fitzgerald M."/>
            <person name="Haas B."/>
            <person name="Abouelleil A."/>
            <person name="Alvarado L."/>
            <person name="Arachchi H.M."/>
            <person name="Berlin A."/>
            <person name="Brown A."/>
            <person name="Chapman S.B."/>
            <person name="Chen Z."/>
            <person name="Dunbar C."/>
            <person name="Freedman E."/>
            <person name="Gearin G."/>
            <person name="Gellesch M."/>
            <person name="Goldberg J."/>
            <person name="Griggs A."/>
            <person name="Gujja S."/>
            <person name="Heiman D."/>
            <person name="Howarth C."/>
            <person name="Larson L."/>
            <person name="Lui A."/>
            <person name="MacDonald P.J.P."/>
            <person name="Mehta T."/>
            <person name="Montmayeur A."/>
            <person name="Murphy C."/>
            <person name="Neiman D."/>
            <person name="Pearson M."/>
            <person name="Priest M."/>
            <person name="Roberts A."/>
            <person name="Saif S."/>
            <person name="Shea T."/>
            <person name="Shenoy N."/>
            <person name="Sisk P."/>
            <person name="Stolte C."/>
            <person name="Sykes S."/>
            <person name="Yandava C."/>
            <person name="Wortman J."/>
            <person name="Nusbaum C."/>
            <person name="Birren B."/>
        </authorList>
    </citation>
    <scope>NUCLEOTIDE SEQUENCE</scope>
    <source>
        <strain>70-15</strain>
    </source>
</reference>
<gene>
    <name evidence="1" type="ORF">MGG_17414</name>
</gene>
<dbReference type="VEuPathDB" id="FungiDB:MGG_17414"/>
<proteinExistence type="predicted"/>
<name>G4NB85_PYRO7</name>
<dbReference type="HOGENOM" id="CLU_2850169_0_0_1"/>
<dbReference type="EMBL" id="CM001235">
    <property type="protein sequence ID" value="EHA48847.1"/>
    <property type="molecule type" value="Genomic_DNA"/>
</dbReference>
<evidence type="ECO:0000313" key="2">
    <source>
        <dbReference type="Proteomes" id="UP000009058"/>
    </source>
</evidence>
<protein>
    <submittedName>
        <fullName evidence="1">Uncharacterized protein</fullName>
    </submittedName>
</protein>
<sequence length="65" mass="7324">MHVGAGRLPSALVKYSLGSARVIRTDASDTIDVQLSFFLASRLGWAHGWRARRKRAKDVKKDRED</sequence>
<reference evidence="1 2" key="1">
    <citation type="journal article" date="2005" name="Nature">
        <title>The genome sequence of the rice blast fungus Magnaporthe grisea.</title>
        <authorList>
            <person name="Dean R.A."/>
            <person name="Talbot N.J."/>
            <person name="Ebbole D.J."/>
            <person name="Farman M.L."/>
            <person name="Mitchell T.K."/>
            <person name="Orbach M.J."/>
            <person name="Thon M."/>
            <person name="Kulkarni R."/>
            <person name="Xu J.R."/>
            <person name="Pan H."/>
            <person name="Read N.D."/>
            <person name="Lee Y.H."/>
            <person name="Carbone I."/>
            <person name="Brown D."/>
            <person name="Oh Y.Y."/>
            <person name="Donofrio N."/>
            <person name="Jeong J.S."/>
            <person name="Soanes D.M."/>
            <person name="Djonovic S."/>
            <person name="Kolomiets E."/>
            <person name="Rehmeyer C."/>
            <person name="Li W."/>
            <person name="Harding M."/>
            <person name="Kim S."/>
            <person name="Lebrun M.H."/>
            <person name="Bohnert H."/>
            <person name="Coughlan S."/>
            <person name="Butler J."/>
            <person name="Calvo S."/>
            <person name="Ma L.J."/>
            <person name="Nicol R."/>
            <person name="Purcell S."/>
            <person name="Nusbaum C."/>
            <person name="Galagan J.E."/>
            <person name="Birren B.W."/>
        </authorList>
    </citation>
    <scope>NUCLEOTIDE SEQUENCE [LARGE SCALE GENOMIC DNA]</scope>
    <source>
        <strain evidence="2">70-15 / ATCC MYA-4617 / FGSC 8958</strain>
    </source>
</reference>
<organism evidence="1 2">
    <name type="scientific">Pyricularia oryzae (strain 70-15 / ATCC MYA-4617 / FGSC 8958)</name>
    <name type="common">Rice blast fungus</name>
    <name type="synonym">Magnaporthe oryzae</name>
    <dbReference type="NCBI Taxonomy" id="242507"/>
    <lineage>
        <taxon>Eukaryota</taxon>
        <taxon>Fungi</taxon>
        <taxon>Dikarya</taxon>
        <taxon>Ascomycota</taxon>
        <taxon>Pezizomycotina</taxon>
        <taxon>Sordariomycetes</taxon>
        <taxon>Sordariomycetidae</taxon>
        <taxon>Magnaporthales</taxon>
        <taxon>Pyriculariaceae</taxon>
        <taxon>Pyricularia</taxon>
    </lineage>
</organism>